<feature type="transmembrane region" description="Helical" evidence="8">
    <location>
        <begin position="222"/>
        <end position="242"/>
    </location>
</feature>
<keyword evidence="6 8" id="KW-1133">Transmembrane helix</keyword>
<feature type="transmembrane region" description="Helical" evidence="8">
    <location>
        <begin position="186"/>
        <end position="210"/>
    </location>
</feature>
<keyword evidence="5 8" id="KW-0812">Transmembrane</keyword>
<evidence type="ECO:0000256" key="7">
    <source>
        <dbReference type="ARBA" id="ARBA00023136"/>
    </source>
</evidence>
<comment type="subcellular location">
    <subcellularLocation>
        <location evidence="1">Membrane</location>
        <topology evidence="1">Multi-pass membrane protein</topology>
    </subcellularLocation>
</comment>
<comment type="similarity">
    <text evidence="2">Belongs to the amino acid-polyamine-organocation (APC) superfamily. Spore germination protein (SGP) (TC 2.A.3.9) family.</text>
</comment>
<reference evidence="9 10" key="1">
    <citation type="submission" date="2019-12" db="EMBL/GenBank/DDBJ databases">
        <authorList>
            <person name="Huq M.A."/>
        </authorList>
    </citation>
    <scope>NUCLEOTIDE SEQUENCE [LARGE SCALE GENOMIC DNA]</scope>
    <source>
        <strain evidence="9 10">MAH-34</strain>
    </source>
</reference>
<keyword evidence="3" id="KW-0813">Transport</keyword>
<protein>
    <submittedName>
        <fullName evidence="9">GerAB/ArcD/ProY family transporter</fullName>
    </submittedName>
</protein>
<evidence type="ECO:0000256" key="5">
    <source>
        <dbReference type="ARBA" id="ARBA00022692"/>
    </source>
</evidence>
<comment type="caution">
    <text evidence="9">The sequence shown here is derived from an EMBL/GenBank/DDBJ whole genome shotgun (WGS) entry which is preliminary data.</text>
</comment>
<sequence length="368" mass="42350">MVQSSIKENYIISGFFVFFLVHATTVGVSTICSQIFVYKTAGHDAWISILFMGVYLHFIVWMMYKMLNNPAKDVIELHQMIFGKILGSAISLLMIGYFFMSALSAVRAYIDVLQVWIFPTVSTWELCLIFLCIIYYIVSGGFRVLTGIAFFAVLASSLLFILTYIPMKYGNLHYLFPIWNHSTSDLLKSTLAASNLYMGFESLFIFFPFIRSTDKHAKWAHFGVLFTSLQYAFISISTLMYFSQGLLEQTLYPILVVTKIIQFPFAERIEFLFILGWFIVSLPSLCLSFWSCTRILKRILNVKPGISLPLILLPFFFALLQFSDRIKIDALSKFVAKLGACFLFGYIPVIFILFFIRSKILRFFQSTR</sequence>
<name>A0ABW9UF30_9BACL</name>
<evidence type="ECO:0000256" key="1">
    <source>
        <dbReference type="ARBA" id="ARBA00004141"/>
    </source>
</evidence>
<evidence type="ECO:0000256" key="8">
    <source>
        <dbReference type="SAM" id="Phobius"/>
    </source>
</evidence>
<feature type="transmembrane region" description="Helical" evidence="8">
    <location>
        <begin position="85"/>
        <end position="110"/>
    </location>
</feature>
<feature type="transmembrane region" description="Helical" evidence="8">
    <location>
        <begin position="144"/>
        <end position="166"/>
    </location>
</feature>
<feature type="transmembrane region" description="Helical" evidence="8">
    <location>
        <begin position="304"/>
        <end position="322"/>
    </location>
</feature>
<dbReference type="Pfam" id="PF03845">
    <property type="entry name" value="Spore_permease"/>
    <property type="match status" value="1"/>
</dbReference>
<dbReference type="InterPro" id="IPR004761">
    <property type="entry name" value="Spore_GerAB"/>
</dbReference>
<evidence type="ECO:0000256" key="2">
    <source>
        <dbReference type="ARBA" id="ARBA00007998"/>
    </source>
</evidence>
<evidence type="ECO:0000256" key="6">
    <source>
        <dbReference type="ARBA" id="ARBA00022989"/>
    </source>
</evidence>
<feature type="transmembrane region" description="Helical" evidence="8">
    <location>
        <begin position="45"/>
        <end position="64"/>
    </location>
</feature>
<feature type="transmembrane region" description="Helical" evidence="8">
    <location>
        <begin position="334"/>
        <end position="356"/>
    </location>
</feature>
<dbReference type="PANTHER" id="PTHR34975:SF2">
    <property type="entry name" value="SPORE GERMINATION PROTEIN A2"/>
    <property type="match status" value="1"/>
</dbReference>
<accession>A0ABW9UF30</accession>
<keyword evidence="7 8" id="KW-0472">Membrane</keyword>
<dbReference type="Proteomes" id="UP000467637">
    <property type="component" value="Unassembled WGS sequence"/>
</dbReference>
<feature type="transmembrane region" description="Helical" evidence="8">
    <location>
        <begin position="12"/>
        <end position="39"/>
    </location>
</feature>
<evidence type="ECO:0000313" key="10">
    <source>
        <dbReference type="Proteomes" id="UP000467637"/>
    </source>
</evidence>
<organism evidence="9 10">
    <name type="scientific">Paenibacillus anseongense</name>
    <dbReference type="NCBI Taxonomy" id="2682845"/>
    <lineage>
        <taxon>Bacteria</taxon>
        <taxon>Bacillati</taxon>
        <taxon>Bacillota</taxon>
        <taxon>Bacilli</taxon>
        <taxon>Bacillales</taxon>
        <taxon>Paenibacillaceae</taxon>
        <taxon>Paenibacillus</taxon>
    </lineage>
</organism>
<evidence type="ECO:0000256" key="3">
    <source>
        <dbReference type="ARBA" id="ARBA00022448"/>
    </source>
</evidence>
<evidence type="ECO:0000256" key="4">
    <source>
        <dbReference type="ARBA" id="ARBA00022544"/>
    </source>
</evidence>
<feature type="transmembrane region" description="Helical" evidence="8">
    <location>
        <begin position="271"/>
        <end position="292"/>
    </location>
</feature>
<gene>
    <name evidence="9" type="ORF">GON05_17795</name>
</gene>
<dbReference type="PANTHER" id="PTHR34975">
    <property type="entry name" value="SPORE GERMINATION PROTEIN A2"/>
    <property type="match status" value="1"/>
</dbReference>
<feature type="transmembrane region" description="Helical" evidence="8">
    <location>
        <begin position="116"/>
        <end position="137"/>
    </location>
</feature>
<dbReference type="EMBL" id="WSEM01000016">
    <property type="protein sequence ID" value="MVQ36465.1"/>
    <property type="molecule type" value="Genomic_DNA"/>
</dbReference>
<keyword evidence="4" id="KW-0309">Germination</keyword>
<evidence type="ECO:0000313" key="9">
    <source>
        <dbReference type="EMBL" id="MVQ36465.1"/>
    </source>
</evidence>
<dbReference type="NCBIfam" id="TIGR00912">
    <property type="entry name" value="2A0309"/>
    <property type="match status" value="1"/>
</dbReference>
<proteinExistence type="inferred from homology"/>
<keyword evidence="10" id="KW-1185">Reference proteome</keyword>